<proteinExistence type="predicted"/>
<feature type="transmembrane region" description="Helical" evidence="7">
    <location>
        <begin position="241"/>
        <end position="259"/>
    </location>
</feature>
<evidence type="ECO:0000313" key="9">
    <source>
        <dbReference type="Proteomes" id="UP000595374"/>
    </source>
</evidence>
<feature type="transmembrane region" description="Helical" evidence="7">
    <location>
        <begin position="423"/>
        <end position="444"/>
    </location>
</feature>
<feature type="region of interest" description="Disordered" evidence="6">
    <location>
        <begin position="1"/>
        <end position="51"/>
    </location>
</feature>
<keyword evidence="4 7" id="KW-1133">Transmembrane helix</keyword>
<name>A0A7T4DK37_9MICO</name>
<evidence type="ECO:0000256" key="7">
    <source>
        <dbReference type="SAM" id="Phobius"/>
    </source>
</evidence>
<dbReference type="Pfam" id="PF13520">
    <property type="entry name" value="AA_permease_2"/>
    <property type="match status" value="1"/>
</dbReference>
<dbReference type="Proteomes" id="UP000595374">
    <property type="component" value="Chromosome"/>
</dbReference>
<keyword evidence="3 7" id="KW-0812">Transmembrane</keyword>
<dbReference type="PANTHER" id="PTHR42770:SF16">
    <property type="entry name" value="AMINO ACID PERMEASE"/>
    <property type="match status" value="1"/>
</dbReference>
<evidence type="ECO:0000256" key="2">
    <source>
        <dbReference type="ARBA" id="ARBA00022475"/>
    </source>
</evidence>
<feature type="transmembrane region" description="Helical" evidence="7">
    <location>
        <begin position="279"/>
        <end position="299"/>
    </location>
</feature>
<dbReference type="EMBL" id="CP065989">
    <property type="protein sequence ID" value="QQB15563.1"/>
    <property type="molecule type" value="Genomic_DNA"/>
</dbReference>
<dbReference type="GO" id="GO:0005886">
    <property type="term" value="C:plasma membrane"/>
    <property type="evidence" value="ECO:0007669"/>
    <property type="project" value="UniProtKB-SubCell"/>
</dbReference>
<feature type="transmembrane region" description="Helical" evidence="7">
    <location>
        <begin position="380"/>
        <end position="403"/>
    </location>
</feature>
<feature type="compositionally biased region" description="Gly residues" evidence="6">
    <location>
        <begin position="19"/>
        <end position="33"/>
    </location>
</feature>
<protein>
    <submittedName>
        <fullName evidence="8">APC family permease</fullName>
    </submittedName>
</protein>
<feature type="compositionally biased region" description="Low complexity" evidence="6">
    <location>
        <begin position="1"/>
        <end position="18"/>
    </location>
</feature>
<feature type="transmembrane region" description="Helical" evidence="7">
    <location>
        <begin position="170"/>
        <end position="191"/>
    </location>
</feature>
<dbReference type="AlphaFoldDB" id="A0A7T4DK37"/>
<evidence type="ECO:0000313" key="8">
    <source>
        <dbReference type="EMBL" id="QQB15563.1"/>
    </source>
</evidence>
<feature type="transmembrane region" description="Helical" evidence="7">
    <location>
        <begin position="136"/>
        <end position="164"/>
    </location>
</feature>
<feature type="transmembrane region" description="Helical" evidence="7">
    <location>
        <begin position="456"/>
        <end position="477"/>
    </location>
</feature>
<dbReference type="InterPro" id="IPR002293">
    <property type="entry name" value="AA/rel_permease1"/>
</dbReference>
<feature type="transmembrane region" description="Helical" evidence="7">
    <location>
        <begin position="489"/>
        <end position="510"/>
    </location>
</feature>
<feature type="transmembrane region" description="Helical" evidence="7">
    <location>
        <begin position="337"/>
        <end position="359"/>
    </location>
</feature>
<dbReference type="Gene3D" id="1.20.1740.10">
    <property type="entry name" value="Amino acid/polyamine transporter I"/>
    <property type="match status" value="1"/>
</dbReference>
<dbReference type="PIRSF" id="PIRSF006060">
    <property type="entry name" value="AA_transporter"/>
    <property type="match status" value="1"/>
</dbReference>
<evidence type="ECO:0000256" key="3">
    <source>
        <dbReference type="ARBA" id="ARBA00022692"/>
    </source>
</evidence>
<keyword evidence="2" id="KW-1003">Cell membrane</keyword>
<reference evidence="8 9" key="1">
    <citation type="submission" date="2020-12" db="EMBL/GenBank/DDBJ databases">
        <title>FDA dAtabase for Regulatory Grade micrObial Sequences (FDA-ARGOS): Supporting development and validation of Infectious Disease Dx tests.</title>
        <authorList>
            <person name="Sproer C."/>
            <person name="Gronow S."/>
            <person name="Severitt S."/>
            <person name="Schroder I."/>
            <person name="Tallon L."/>
            <person name="Sadzewicz L."/>
            <person name="Zhao X."/>
            <person name="Boylan J."/>
            <person name="Ott S."/>
            <person name="Bowen H."/>
            <person name="Vavikolanu K."/>
            <person name="Mehta A."/>
            <person name="Aluvathingal J."/>
            <person name="Nadendla S."/>
            <person name="Lowell S."/>
            <person name="Myers T."/>
            <person name="Yan Y."/>
            <person name="Sichtig H."/>
        </authorList>
    </citation>
    <scope>NUCLEOTIDE SEQUENCE [LARGE SCALE GENOMIC DNA]</scope>
    <source>
        <strain evidence="8 9">FDAARGOS_990</strain>
    </source>
</reference>
<evidence type="ECO:0000256" key="5">
    <source>
        <dbReference type="ARBA" id="ARBA00023136"/>
    </source>
</evidence>
<dbReference type="GO" id="GO:0022857">
    <property type="term" value="F:transmembrane transporter activity"/>
    <property type="evidence" value="ECO:0007669"/>
    <property type="project" value="InterPro"/>
</dbReference>
<dbReference type="InterPro" id="IPR050367">
    <property type="entry name" value="APC_superfamily"/>
</dbReference>
<feature type="transmembrane region" description="Helical" evidence="7">
    <location>
        <begin position="63"/>
        <end position="82"/>
    </location>
</feature>
<evidence type="ECO:0000256" key="4">
    <source>
        <dbReference type="ARBA" id="ARBA00022989"/>
    </source>
</evidence>
<accession>A0A7T4DK37</accession>
<evidence type="ECO:0000256" key="1">
    <source>
        <dbReference type="ARBA" id="ARBA00004651"/>
    </source>
</evidence>
<feature type="transmembrane region" description="Helical" evidence="7">
    <location>
        <begin position="203"/>
        <end position="221"/>
    </location>
</feature>
<comment type="subcellular location">
    <subcellularLocation>
        <location evidence="1">Cell membrane</location>
        <topology evidence="1">Multi-pass membrane protein</topology>
    </subcellularLocation>
</comment>
<sequence>MSAATGNSHGPGQSSSSGHAGGAGGPGGPGDRSGIGHSNGPVRSHGHGPAAASLDARRIGTPALVFMIIAASAPLTVAAGGLPSNFAVTGLLGIPLSFIILGVILILFAIGYGAMSQHVHNAGAFFAYIAKGLGKRIGVGAALTALMSYNAMQIGIVGMFGFVFSSLLNSFFGLTVSWVVCALIGWVVVGLMGIARVDFSAKILGIIVTTEFLVVVIYDVIGLSNSPEGLSTAGFAPGDLFVPGIGAVLAFSIAAFMGFESGAIYNEEVKDPKRTAGRATIIAVCLIAVFYAFSGWAMVMAEGPSQLVPRAQELGPDLMFAYLGEHAPVWFVDLANLLFLTSLLAALVAFHNIVARYFFALGRDSVLPSFLARTSRRSGAPVAGSLTQSALALIVILVFAAAGASSTDPLFPVVTLFTWLTNMGAFGLVLLMALTALAVIGFLRTQRAEYSTWVRLIAPGIAAIGLFVLFFAIVANFDVLIGTTEPTVLSWLLPLLVLVPGLIGTLWAFWLRGSRPELYAGIGSGGSLG</sequence>
<evidence type="ECO:0000256" key="6">
    <source>
        <dbReference type="SAM" id="MobiDB-lite"/>
    </source>
</evidence>
<keyword evidence="5 7" id="KW-0472">Membrane</keyword>
<feature type="transmembrane region" description="Helical" evidence="7">
    <location>
        <begin position="94"/>
        <end position="115"/>
    </location>
</feature>
<organism evidence="8 9">
    <name type="scientific">Brevibacterium casei</name>
    <dbReference type="NCBI Taxonomy" id="33889"/>
    <lineage>
        <taxon>Bacteria</taxon>
        <taxon>Bacillati</taxon>
        <taxon>Actinomycetota</taxon>
        <taxon>Actinomycetes</taxon>
        <taxon>Micrococcales</taxon>
        <taxon>Brevibacteriaceae</taxon>
        <taxon>Brevibacterium</taxon>
    </lineage>
</organism>
<gene>
    <name evidence="8" type="ORF">I6H47_06430</name>
</gene>
<dbReference type="PANTHER" id="PTHR42770">
    <property type="entry name" value="AMINO ACID TRANSPORTER-RELATED"/>
    <property type="match status" value="1"/>
</dbReference>